<feature type="region of interest" description="Disordered" evidence="1">
    <location>
        <begin position="53"/>
        <end position="92"/>
    </location>
</feature>
<organism evidence="2 3">
    <name type="scientific">Cyclotella cryptica</name>
    <dbReference type="NCBI Taxonomy" id="29204"/>
    <lineage>
        <taxon>Eukaryota</taxon>
        <taxon>Sar</taxon>
        <taxon>Stramenopiles</taxon>
        <taxon>Ochrophyta</taxon>
        <taxon>Bacillariophyta</taxon>
        <taxon>Coscinodiscophyceae</taxon>
        <taxon>Thalassiosirophycidae</taxon>
        <taxon>Stephanodiscales</taxon>
        <taxon>Stephanodiscaceae</taxon>
        <taxon>Cyclotella</taxon>
    </lineage>
</organism>
<name>A0ABD3PFL6_9STRA</name>
<evidence type="ECO:0000313" key="2">
    <source>
        <dbReference type="EMBL" id="KAL3786744.1"/>
    </source>
</evidence>
<keyword evidence="3" id="KW-1185">Reference proteome</keyword>
<evidence type="ECO:0000256" key="1">
    <source>
        <dbReference type="SAM" id="MobiDB-lite"/>
    </source>
</evidence>
<feature type="compositionally biased region" description="Polar residues" evidence="1">
    <location>
        <begin position="82"/>
        <end position="91"/>
    </location>
</feature>
<reference evidence="2 3" key="1">
    <citation type="journal article" date="2020" name="G3 (Bethesda)">
        <title>Improved Reference Genome for Cyclotella cryptica CCMP332, a Model for Cell Wall Morphogenesis, Salinity Adaptation, and Lipid Production in Diatoms (Bacillariophyta).</title>
        <authorList>
            <person name="Roberts W.R."/>
            <person name="Downey K.M."/>
            <person name="Ruck E.C."/>
            <person name="Traller J.C."/>
            <person name="Alverson A.J."/>
        </authorList>
    </citation>
    <scope>NUCLEOTIDE SEQUENCE [LARGE SCALE GENOMIC DNA]</scope>
    <source>
        <strain evidence="2 3">CCMP332</strain>
    </source>
</reference>
<dbReference type="Proteomes" id="UP001516023">
    <property type="component" value="Unassembled WGS sequence"/>
</dbReference>
<dbReference type="AlphaFoldDB" id="A0ABD3PFL6"/>
<feature type="compositionally biased region" description="Polar residues" evidence="1">
    <location>
        <begin position="304"/>
        <end position="319"/>
    </location>
</feature>
<comment type="caution">
    <text evidence="2">The sequence shown here is derived from an EMBL/GenBank/DDBJ whole genome shotgun (WGS) entry which is preliminary data.</text>
</comment>
<sequence>MHSNQASQCRRLLAHQLFSEVPLLSLFRRLSPLAINEFTVSLKARSTMNDTDRVRFHLSRTSSSVKSPSAEANRERRPSTPHPSDTANNFQFDGIDSIPVDGQLGEEMPLNGCIVISLSTVLNTLRGGMSLQNNEDRGFFPSFKAMVQKTLKPLNCAECEKSPRHLGHVATPVSLNSCLPVDDALEEHDLMNRLQSWRTLESLSEIRSKVGVTPRVSKQVQFQYPPITSVRLRPRTESDEIDQLFFAPDELDEIEADRSDTKAADDIETLCVIADPSDDIDSMPGVTESLENCPSDEINSSSLSCIGQRVSASTSPSNSSREKKRKGIVRGVQILLREKSIG</sequence>
<evidence type="ECO:0000313" key="3">
    <source>
        <dbReference type="Proteomes" id="UP001516023"/>
    </source>
</evidence>
<protein>
    <submittedName>
        <fullName evidence="2">Uncharacterized protein</fullName>
    </submittedName>
</protein>
<accession>A0ABD3PFL6</accession>
<feature type="region of interest" description="Disordered" evidence="1">
    <location>
        <begin position="304"/>
        <end position="326"/>
    </location>
</feature>
<proteinExistence type="predicted"/>
<gene>
    <name evidence="2" type="ORF">HJC23_005307</name>
</gene>
<dbReference type="EMBL" id="JABMIG020000188">
    <property type="protein sequence ID" value="KAL3786744.1"/>
    <property type="molecule type" value="Genomic_DNA"/>
</dbReference>